<dbReference type="Gene3D" id="3.40.630.10">
    <property type="entry name" value="Zn peptidases"/>
    <property type="match status" value="1"/>
</dbReference>
<dbReference type="EMBL" id="CP089982">
    <property type="protein sequence ID" value="WXA90469.1"/>
    <property type="molecule type" value="Genomic_DNA"/>
</dbReference>
<organism evidence="2 3">
    <name type="scientific">Pendulispora brunnea</name>
    <dbReference type="NCBI Taxonomy" id="2905690"/>
    <lineage>
        <taxon>Bacteria</taxon>
        <taxon>Pseudomonadati</taxon>
        <taxon>Myxococcota</taxon>
        <taxon>Myxococcia</taxon>
        <taxon>Myxococcales</taxon>
        <taxon>Sorangiineae</taxon>
        <taxon>Pendulisporaceae</taxon>
        <taxon>Pendulispora</taxon>
    </lineage>
</organism>
<dbReference type="PANTHER" id="PTHR12147">
    <property type="entry name" value="METALLOPEPTIDASE M28 FAMILY MEMBER"/>
    <property type="match status" value="1"/>
</dbReference>
<dbReference type="PANTHER" id="PTHR12147:SF26">
    <property type="entry name" value="PEPTIDASE M28 DOMAIN-CONTAINING PROTEIN"/>
    <property type="match status" value="1"/>
</dbReference>
<sequence length="259" mass="27878">MPRHMFANARANARVGDELGAAFERCGLRARYQGRYRNVIALPPVEGPVTFVAAHYDSVAGSPGADDNASGLAVMLECARLLAQGGFPVGFIAFNGEEDGLLGSRDFVNRGSSELPCPIRLVHVLEMVGFRATTSDPPARLPLPWVPSGLKIPDFLGLIAKGPSNAVVDRVIASPDAPGLRLVGAKTWGPLHKLIPDLTRSDHFPFWNAGIPAVLWTDTGNFRNPNYHRATDTPDTLDYRFMQGVTDVLVAVLATRSPA</sequence>
<evidence type="ECO:0000313" key="3">
    <source>
        <dbReference type="Proteomes" id="UP001379533"/>
    </source>
</evidence>
<keyword evidence="3" id="KW-1185">Reference proteome</keyword>
<dbReference type="Proteomes" id="UP001379533">
    <property type="component" value="Chromosome"/>
</dbReference>
<dbReference type="SUPFAM" id="SSF53187">
    <property type="entry name" value="Zn-dependent exopeptidases"/>
    <property type="match status" value="1"/>
</dbReference>
<proteinExistence type="predicted"/>
<dbReference type="Pfam" id="PF04389">
    <property type="entry name" value="Peptidase_M28"/>
    <property type="match status" value="2"/>
</dbReference>
<evidence type="ECO:0000259" key="1">
    <source>
        <dbReference type="Pfam" id="PF04389"/>
    </source>
</evidence>
<feature type="domain" description="Peptidase M28" evidence="1">
    <location>
        <begin position="49"/>
        <end position="133"/>
    </location>
</feature>
<protein>
    <submittedName>
        <fullName evidence="2">M28 family peptidase</fullName>
    </submittedName>
</protein>
<name>A0ABZ2JXH7_9BACT</name>
<dbReference type="InterPro" id="IPR045175">
    <property type="entry name" value="M28_fam"/>
</dbReference>
<gene>
    <name evidence="2" type="ORF">LZC95_28910</name>
</gene>
<dbReference type="InterPro" id="IPR007484">
    <property type="entry name" value="Peptidase_M28"/>
</dbReference>
<accession>A0ABZ2JXH7</accession>
<reference evidence="2 3" key="1">
    <citation type="submission" date="2021-12" db="EMBL/GenBank/DDBJ databases">
        <title>Discovery of the Pendulisporaceae a myxobacterial family with distinct sporulation behavior and unique specialized metabolism.</title>
        <authorList>
            <person name="Garcia R."/>
            <person name="Popoff A."/>
            <person name="Bader C.D."/>
            <person name="Loehr J."/>
            <person name="Walesch S."/>
            <person name="Walt C."/>
            <person name="Boldt J."/>
            <person name="Bunk B."/>
            <person name="Haeckl F.J.F.P.J."/>
            <person name="Gunesch A.P."/>
            <person name="Birkelbach J."/>
            <person name="Nuebel U."/>
            <person name="Pietschmann T."/>
            <person name="Bach T."/>
            <person name="Mueller R."/>
        </authorList>
    </citation>
    <scope>NUCLEOTIDE SEQUENCE [LARGE SCALE GENOMIC DNA]</scope>
    <source>
        <strain evidence="2 3">MSr12523</strain>
    </source>
</reference>
<feature type="domain" description="Peptidase M28" evidence="1">
    <location>
        <begin position="199"/>
        <end position="252"/>
    </location>
</feature>
<dbReference type="RefSeq" id="WP_394841083.1">
    <property type="nucleotide sequence ID" value="NZ_CP089982.1"/>
</dbReference>
<evidence type="ECO:0000313" key="2">
    <source>
        <dbReference type="EMBL" id="WXA90469.1"/>
    </source>
</evidence>